<evidence type="ECO:0000313" key="4">
    <source>
        <dbReference type="Proteomes" id="UP000463051"/>
    </source>
</evidence>
<feature type="compositionally biased region" description="Low complexity" evidence="1">
    <location>
        <begin position="42"/>
        <end position="53"/>
    </location>
</feature>
<feature type="signal peptide" evidence="2">
    <location>
        <begin position="1"/>
        <end position="24"/>
    </location>
</feature>
<feature type="chain" id="PRO_5038678210" evidence="2">
    <location>
        <begin position="25"/>
        <end position="567"/>
    </location>
</feature>
<dbReference type="PROSITE" id="PS51257">
    <property type="entry name" value="PROKAR_LIPOPROTEIN"/>
    <property type="match status" value="1"/>
</dbReference>
<proteinExistence type="predicted"/>
<dbReference type="PANTHER" id="PTHR43649:SF12">
    <property type="entry name" value="DIACETYLCHITOBIOSE BINDING PROTEIN DASA"/>
    <property type="match status" value="1"/>
</dbReference>
<dbReference type="Gene3D" id="3.40.190.10">
    <property type="entry name" value="Periplasmic binding protein-like II"/>
    <property type="match status" value="2"/>
</dbReference>
<reference evidence="3 4" key="1">
    <citation type="submission" date="2019-11" db="EMBL/GenBank/DDBJ databases">
        <title>Paenibacillus monticola sp. nov., a novel PGPR strain isolated from mountain sample in China.</title>
        <authorList>
            <person name="Zhao Q."/>
            <person name="Li H.-P."/>
            <person name="Zhang J.-L."/>
        </authorList>
    </citation>
    <scope>NUCLEOTIDE SEQUENCE [LARGE SCALE GENOMIC DNA]</scope>
    <source>
        <strain evidence="3 4">LC-T2</strain>
    </source>
</reference>
<keyword evidence="4" id="KW-1185">Reference proteome</keyword>
<name>A0A7X2H185_9BACL</name>
<feature type="region of interest" description="Disordered" evidence="1">
    <location>
        <begin position="30"/>
        <end position="53"/>
    </location>
</feature>
<comment type="caution">
    <text evidence="3">The sequence shown here is derived from an EMBL/GenBank/DDBJ whole genome shotgun (WGS) entry which is preliminary data.</text>
</comment>
<sequence length="567" mass="63302">MGGKSKSMFKLSLIVLLSLSFTLAGCGGNTNNASEGKENTAKETAAATGNTNTSTKVEPFDISVFIGEAGQQPTPDNKIYKKIKDELGATFNYEYLAGDLNQKLGVMIAGQDYPDVMTGNTKLTAAGAYIPLEDLIEQYAPNLKAHYADYWNMMKDPNDGHIYILPNYGVYNGKVNSSWYSGPAFWIQKAILKEFGYPKVKTLDEYFDLIAKYKEKYPTIDGSPTIGFEILNNDWRNWGLFNAPQHLIGHPNDGGVVVNDSVAEIFADKDSAKQYYQKLNEVNNLGLIDKETFVQNYDQYMAKLSSGTVLGMFDQHWNFSAAENSLVTQGKDERTYVGLPLVFDTKTKDYYRDLPVLNLNNGYGISINAKNAVQIIKLLDSLITEDWQKTLSWGVPGEDYEVTDAGRFIKTQEQRDKAVDATWILANKAKTFNDFGPKLEGSYADGNSTDAAAQPEEYLASVKPYDKEILDAYGFKSYVDFFSEPPANPVYYPAWSIDLVEGSEAKVVNTKLNDLSTKFLPKAILAEPADFDSAWSEYVGAIGKVNVKAYEDKINEQIKWRIDNWSK</sequence>
<dbReference type="InterPro" id="IPR050490">
    <property type="entry name" value="Bact_solute-bd_prot1"/>
</dbReference>
<dbReference type="PANTHER" id="PTHR43649">
    <property type="entry name" value="ARABINOSE-BINDING PROTEIN-RELATED"/>
    <property type="match status" value="1"/>
</dbReference>
<accession>A0A7X2H185</accession>
<dbReference type="SUPFAM" id="SSF53850">
    <property type="entry name" value="Periplasmic binding protein-like II"/>
    <property type="match status" value="1"/>
</dbReference>
<organism evidence="3 4">
    <name type="scientific">Paenibacillus monticola</name>
    <dbReference type="NCBI Taxonomy" id="2666075"/>
    <lineage>
        <taxon>Bacteria</taxon>
        <taxon>Bacillati</taxon>
        <taxon>Bacillota</taxon>
        <taxon>Bacilli</taxon>
        <taxon>Bacillales</taxon>
        <taxon>Paenibacillaceae</taxon>
        <taxon>Paenibacillus</taxon>
    </lineage>
</organism>
<evidence type="ECO:0000256" key="1">
    <source>
        <dbReference type="SAM" id="MobiDB-lite"/>
    </source>
</evidence>
<dbReference type="RefSeq" id="WP_154116488.1">
    <property type="nucleotide sequence ID" value="NZ_WJXB01000001.1"/>
</dbReference>
<protein>
    <submittedName>
        <fullName evidence="3">Sugar ABC transporter substrate-binding protein</fullName>
    </submittedName>
</protein>
<evidence type="ECO:0000256" key="2">
    <source>
        <dbReference type="SAM" id="SignalP"/>
    </source>
</evidence>
<dbReference type="AlphaFoldDB" id="A0A7X2H185"/>
<dbReference type="Proteomes" id="UP000463051">
    <property type="component" value="Unassembled WGS sequence"/>
</dbReference>
<evidence type="ECO:0000313" key="3">
    <source>
        <dbReference type="EMBL" id="MRN51704.1"/>
    </source>
</evidence>
<gene>
    <name evidence="3" type="ORF">GJB61_01610</name>
</gene>
<dbReference type="EMBL" id="WJXB01000001">
    <property type="protein sequence ID" value="MRN51704.1"/>
    <property type="molecule type" value="Genomic_DNA"/>
</dbReference>
<keyword evidence="2" id="KW-0732">Signal</keyword>